<evidence type="ECO:0000256" key="3">
    <source>
        <dbReference type="ARBA" id="ARBA00008819"/>
    </source>
</evidence>
<dbReference type="CDD" id="cd16010">
    <property type="entry name" value="iPGM"/>
    <property type="match status" value="1"/>
</dbReference>
<keyword evidence="6 10" id="KW-0324">Glycolysis</keyword>
<evidence type="ECO:0000259" key="15">
    <source>
        <dbReference type="Pfam" id="PF06415"/>
    </source>
</evidence>
<sequence length="524" mass="57135">MMAHKKSTVLMILDGWGYRKETSSNAIHQANTPVLDDLKANYPNMLIDTSGMAVGLPEGQMGNSEVGHVNLGAGRIVYQDFTRITKAIADGEFSDNAILCQTVDKASSTNNAVHIFGLLSPGGVHSHEDHIFSMMELAQKRGAKKVYLHAFLDGRDTPPRSAQASLEKAQQKFSQLFAEPNTGEGQIASVIGRYYAMDRDQRWDRVEAAYNLMVNGEGLHQYSNALDALTAAYERDENDEFVGASAITTPSGDSIKVNDGDALIFMNFRADRARQFSRCFTEENFSGFTRVRVPAISNFVMLTQYAGDINAPSAFAPATLNNVMGEWLAKHNKTQLRISETEKYAHVTFFFSGGKEDTFTGEDRILVPSPDVATYDLQPEMNSTLLTDKLVAAIESGKYDFIVCNYPNGDMVGHTGSFDAAVKACEAVDTCIGRVVKALKDNDGECFITADHGNAEQMQDPVSGQAHTAHTCEPVPLIYVGRPAKPAASGTLSDISPSLLHLMAIEQPEEMTGSVLMQLTDTVN</sequence>
<evidence type="ECO:0000256" key="5">
    <source>
        <dbReference type="ARBA" id="ARBA00022723"/>
    </source>
</evidence>
<dbReference type="EC" id="5.4.2.12" evidence="4 10"/>
<evidence type="ECO:0000256" key="9">
    <source>
        <dbReference type="ARBA" id="ARBA00071648"/>
    </source>
</evidence>
<comment type="pathway">
    <text evidence="2 10">Carbohydrate degradation; glycolysis; pyruvate from D-glyceraldehyde 3-phosphate: step 3/5.</text>
</comment>
<evidence type="ECO:0000256" key="11">
    <source>
        <dbReference type="PIRSR" id="PIRSR001492-1"/>
    </source>
</evidence>
<evidence type="ECO:0000313" key="16">
    <source>
        <dbReference type="EMBL" id="TMM47693.1"/>
    </source>
</evidence>
<comment type="function">
    <text evidence="10">Catalyzes the interconversion of 2-phosphoglycerate and 3-phosphoglycerate.</text>
</comment>
<dbReference type="FunFam" id="3.40.1450.10:FF:000001">
    <property type="entry name" value="2,3-bisphosphoglycerate-independent phosphoglycerate mutase"/>
    <property type="match status" value="1"/>
</dbReference>
<comment type="catalytic activity">
    <reaction evidence="1 10">
        <text>(2R)-2-phosphoglycerate = (2R)-3-phosphoglycerate</text>
        <dbReference type="Rhea" id="RHEA:15901"/>
        <dbReference type="ChEBI" id="CHEBI:58272"/>
        <dbReference type="ChEBI" id="CHEBI:58289"/>
        <dbReference type="EC" id="5.4.2.12"/>
    </reaction>
</comment>
<dbReference type="InterPro" id="IPR006124">
    <property type="entry name" value="Metalloenzyme"/>
</dbReference>
<keyword evidence="17" id="KW-1185">Reference proteome</keyword>
<dbReference type="AlphaFoldDB" id="A0A8H2JSG0"/>
<dbReference type="Pfam" id="PF01676">
    <property type="entry name" value="Metalloenzyme"/>
    <property type="match status" value="1"/>
</dbReference>
<dbReference type="InterPro" id="IPR017850">
    <property type="entry name" value="Alkaline_phosphatase_core_sf"/>
</dbReference>
<accession>A0A8H2JSG0</accession>
<dbReference type="RefSeq" id="WP_138620226.1">
    <property type="nucleotide sequence ID" value="NZ_SZVP01000001.1"/>
</dbReference>
<dbReference type="GO" id="GO:0006096">
    <property type="term" value="P:glycolytic process"/>
    <property type="evidence" value="ECO:0007669"/>
    <property type="project" value="UniProtKB-UniRule"/>
</dbReference>
<gene>
    <name evidence="10" type="primary">gpmI</name>
    <name evidence="16" type="ORF">FCS21_01570</name>
</gene>
<evidence type="ECO:0000313" key="17">
    <source>
        <dbReference type="Proteomes" id="UP000307702"/>
    </source>
</evidence>
<dbReference type="InterPro" id="IPR011258">
    <property type="entry name" value="BPG-indep_PGM_N"/>
</dbReference>
<dbReference type="Pfam" id="PF06415">
    <property type="entry name" value="iPGM_N"/>
    <property type="match status" value="1"/>
</dbReference>
<proteinExistence type="inferred from homology"/>
<dbReference type="PIRSF" id="PIRSF001492">
    <property type="entry name" value="IPGAM"/>
    <property type="match status" value="1"/>
</dbReference>
<evidence type="ECO:0000256" key="1">
    <source>
        <dbReference type="ARBA" id="ARBA00000370"/>
    </source>
</evidence>
<feature type="binding site" evidence="10 13">
    <location>
        <position position="64"/>
    </location>
    <ligand>
        <name>Mn(2+)</name>
        <dbReference type="ChEBI" id="CHEBI:29035"/>
        <label>2</label>
    </ligand>
</feature>
<dbReference type="GO" id="GO:0006007">
    <property type="term" value="P:glucose catabolic process"/>
    <property type="evidence" value="ECO:0007669"/>
    <property type="project" value="InterPro"/>
</dbReference>
<evidence type="ECO:0000256" key="13">
    <source>
        <dbReference type="PIRSR" id="PIRSR001492-3"/>
    </source>
</evidence>
<organism evidence="16 17">
    <name type="scientific">Colwellia ponticola</name>
    <dbReference type="NCBI Taxonomy" id="2304625"/>
    <lineage>
        <taxon>Bacteria</taxon>
        <taxon>Pseudomonadati</taxon>
        <taxon>Pseudomonadota</taxon>
        <taxon>Gammaproteobacteria</taxon>
        <taxon>Alteromonadales</taxon>
        <taxon>Colwelliaceae</taxon>
        <taxon>Colwellia</taxon>
    </lineage>
</organism>
<dbReference type="Gene3D" id="3.40.1450.10">
    <property type="entry name" value="BPG-independent phosphoglycerate mutase, domain B"/>
    <property type="match status" value="1"/>
</dbReference>
<comment type="cofactor">
    <cofactor evidence="10">
        <name>Mn(2+)</name>
        <dbReference type="ChEBI" id="CHEBI:29035"/>
    </cofactor>
    <text evidence="10">Binds 2 manganese ions per subunit.</text>
</comment>
<dbReference type="OrthoDB" id="9800863at2"/>
<evidence type="ECO:0000259" key="14">
    <source>
        <dbReference type="Pfam" id="PF01676"/>
    </source>
</evidence>
<feature type="binding site" evidence="10 13">
    <location>
        <position position="470"/>
    </location>
    <ligand>
        <name>Mn(2+)</name>
        <dbReference type="ChEBI" id="CHEBI:29035"/>
        <label>1</label>
    </ligand>
</feature>
<dbReference type="EMBL" id="SZVP01000001">
    <property type="protein sequence ID" value="TMM47693.1"/>
    <property type="molecule type" value="Genomic_DNA"/>
</dbReference>
<keyword evidence="5 10" id="KW-0479">Metal-binding</keyword>
<dbReference type="PANTHER" id="PTHR31637:SF0">
    <property type="entry name" value="2,3-BISPHOSPHOGLYCERATE-INDEPENDENT PHOSPHOGLYCERATE MUTASE"/>
    <property type="match status" value="1"/>
</dbReference>
<dbReference type="InterPro" id="IPR005995">
    <property type="entry name" value="Pgm_bpd_ind"/>
</dbReference>
<name>A0A8H2JSG0_9GAMM</name>
<evidence type="ECO:0000256" key="6">
    <source>
        <dbReference type="ARBA" id="ARBA00023152"/>
    </source>
</evidence>
<feature type="binding site" evidence="10 13">
    <location>
        <position position="14"/>
    </location>
    <ligand>
        <name>Mn(2+)</name>
        <dbReference type="ChEBI" id="CHEBI:29035"/>
        <label>2</label>
    </ligand>
</feature>
<comment type="similarity">
    <text evidence="3 10">Belongs to the BPG-independent phosphoglycerate mutase family.</text>
</comment>
<reference evidence="16 17" key="1">
    <citation type="submission" date="2019-05" db="EMBL/GenBank/DDBJ databases">
        <title>Colwellia ponticola sp. nov., isolated from seawater.</title>
        <authorList>
            <person name="Yoon J.-H."/>
        </authorList>
    </citation>
    <scope>NUCLEOTIDE SEQUENCE [LARGE SCALE GENOMIC DNA]</scope>
    <source>
        <strain evidence="16 17">OISW-25</strain>
    </source>
</reference>
<dbReference type="NCBIfam" id="TIGR01307">
    <property type="entry name" value="pgm_bpd_ind"/>
    <property type="match status" value="1"/>
</dbReference>
<dbReference type="SUPFAM" id="SSF53649">
    <property type="entry name" value="Alkaline phosphatase-like"/>
    <property type="match status" value="1"/>
</dbReference>
<keyword evidence="7 10" id="KW-0464">Manganese</keyword>
<dbReference type="UniPathway" id="UPA00109">
    <property type="reaction ID" value="UER00186"/>
</dbReference>
<dbReference type="SUPFAM" id="SSF64158">
    <property type="entry name" value="2,3-Bisphosphoglycerate-independent phosphoglycerate mutase, substrate-binding domain"/>
    <property type="match status" value="1"/>
</dbReference>
<dbReference type="PANTHER" id="PTHR31637">
    <property type="entry name" value="2,3-BISPHOSPHOGLYCERATE-INDEPENDENT PHOSPHOGLYCERATE MUTASE"/>
    <property type="match status" value="1"/>
</dbReference>
<dbReference type="GO" id="GO:0030145">
    <property type="term" value="F:manganese ion binding"/>
    <property type="evidence" value="ECO:0007669"/>
    <property type="project" value="UniProtKB-UniRule"/>
</dbReference>
<dbReference type="GO" id="GO:0004619">
    <property type="term" value="F:phosphoglycerate mutase activity"/>
    <property type="evidence" value="ECO:0007669"/>
    <property type="project" value="UniProtKB-UniRule"/>
</dbReference>
<evidence type="ECO:0000256" key="12">
    <source>
        <dbReference type="PIRSR" id="PIRSR001492-2"/>
    </source>
</evidence>
<evidence type="ECO:0000256" key="7">
    <source>
        <dbReference type="ARBA" id="ARBA00023211"/>
    </source>
</evidence>
<evidence type="ECO:0000256" key="10">
    <source>
        <dbReference type="HAMAP-Rule" id="MF_01038"/>
    </source>
</evidence>
<feature type="active site" description="Phosphoserine intermediate" evidence="10 11">
    <location>
        <position position="64"/>
    </location>
</feature>
<feature type="binding site" evidence="10 12">
    <location>
        <begin position="269"/>
        <end position="272"/>
    </location>
    <ligand>
        <name>substrate</name>
    </ligand>
</feature>
<feature type="binding site" evidence="10 12">
    <location>
        <begin position="155"/>
        <end position="156"/>
    </location>
    <ligand>
        <name>substrate</name>
    </ligand>
</feature>
<feature type="binding site" evidence="10 13">
    <location>
        <position position="410"/>
    </location>
    <ligand>
        <name>Mn(2+)</name>
        <dbReference type="ChEBI" id="CHEBI:29035"/>
        <label>1</label>
    </ligand>
</feature>
<dbReference type="HAMAP" id="MF_01038">
    <property type="entry name" value="GpmI"/>
    <property type="match status" value="1"/>
</dbReference>
<dbReference type="GO" id="GO:0005829">
    <property type="term" value="C:cytosol"/>
    <property type="evidence" value="ECO:0007669"/>
    <property type="project" value="TreeGrafter"/>
</dbReference>
<evidence type="ECO:0000256" key="2">
    <source>
        <dbReference type="ARBA" id="ARBA00004798"/>
    </source>
</evidence>
<feature type="binding site" evidence="10 13">
    <location>
        <position position="452"/>
    </location>
    <ligand>
        <name>Mn(2+)</name>
        <dbReference type="ChEBI" id="CHEBI:29035"/>
        <label>2</label>
    </ligand>
</feature>
<evidence type="ECO:0000256" key="4">
    <source>
        <dbReference type="ARBA" id="ARBA00012026"/>
    </source>
</evidence>
<feature type="binding site" evidence="10 12">
    <location>
        <position position="193"/>
    </location>
    <ligand>
        <name>substrate</name>
    </ligand>
</feature>
<feature type="binding site" evidence="10 13">
    <location>
        <position position="451"/>
    </location>
    <ligand>
        <name>Mn(2+)</name>
        <dbReference type="ChEBI" id="CHEBI:29035"/>
        <label>2</label>
    </ligand>
</feature>
<protein>
    <recommendedName>
        <fullName evidence="9 10">2,3-bisphosphoglycerate-independent phosphoglycerate mutase</fullName>
        <shortName evidence="10">BPG-independent PGAM</shortName>
        <shortName evidence="10">Phosphoglyceromutase</shortName>
        <shortName evidence="10">iPGM</shortName>
        <ecNumber evidence="4 10">5.4.2.12</ecNumber>
    </recommendedName>
</protein>
<evidence type="ECO:0000256" key="8">
    <source>
        <dbReference type="ARBA" id="ARBA00023235"/>
    </source>
</evidence>
<feature type="domain" description="Metalloenzyme" evidence="14">
    <location>
        <begin position="7"/>
        <end position="506"/>
    </location>
</feature>
<feature type="binding site" evidence="10 12">
    <location>
        <position position="125"/>
    </location>
    <ligand>
        <name>substrate</name>
    </ligand>
</feature>
<feature type="binding site" evidence="10 13">
    <location>
        <position position="414"/>
    </location>
    <ligand>
        <name>Mn(2+)</name>
        <dbReference type="ChEBI" id="CHEBI:29035"/>
        <label>1</label>
    </ligand>
</feature>
<feature type="domain" description="BPG-independent PGAM N-terminal" evidence="15">
    <location>
        <begin position="84"/>
        <end position="306"/>
    </location>
</feature>
<dbReference type="Proteomes" id="UP000307702">
    <property type="component" value="Unassembled WGS sequence"/>
</dbReference>
<comment type="subunit">
    <text evidence="10">Monomer.</text>
</comment>
<feature type="binding site" evidence="10 12">
    <location>
        <position position="343"/>
    </location>
    <ligand>
        <name>substrate</name>
    </ligand>
</feature>
<feature type="binding site" evidence="10 12">
    <location>
        <position position="199"/>
    </location>
    <ligand>
        <name>substrate</name>
    </ligand>
</feature>
<dbReference type="InterPro" id="IPR036646">
    <property type="entry name" value="PGAM_B_sf"/>
</dbReference>
<dbReference type="Gene3D" id="3.40.720.10">
    <property type="entry name" value="Alkaline Phosphatase, subunit A"/>
    <property type="match status" value="1"/>
</dbReference>
<comment type="caution">
    <text evidence="16">The sequence shown here is derived from an EMBL/GenBank/DDBJ whole genome shotgun (WGS) entry which is preliminary data.</text>
</comment>
<keyword evidence="8 10" id="KW-0413">Isomerase</keyword>